<evidence type="ECO:0000313" key="2">
    <source>
        <dbReference type="Proteomes" id="UP000472521"/>
    </source>
</evidence>
<dbReference type="GO" id="GO:0005524">
    <property type="term" value="F:ATP binding"/>
    <property type="evidence" value="ECO:0007669"/>
    <property type="project" value="UniProtKB-UniRule"/>
</dbReference>
<dbReference type="Pfam" id="PF15632">
    <property type="entry name" value="ATPgrasp_Ter"/>
    <property type="match status" value="1"/>
</dbReference>
<comment type="caution">
    <text evidence="1">The sequence shown here is derived from an EMBL/GenBank/DDBJ whole genome shotgun (WGS) entry which is preliminary data.</text>
</comment>
<dbReference type="Proteomes" id="UP000472521">
    <property type="component" value="Unassembled WGS sequence"/>
</dbReference>
<dbReference type="Gene3D" id="3.40.50.20">
    <property type="match status" value="1"/>
</dbReference>
<dbReference type="PROSITE" id="PS50975">
    <property type="entry name" value="ATP_GRASP"/>
    <property type="match status" value="1"/>
</dbReference>
<dbReference type="InterPro" id="IPR011761">
    <property type="entry name" value="ATP-grasp"/>
</dbReference>
<protein>
    <submittedName>
        <fullName evidence="1">ATP-grasp domain-containing protein</fullName>
    </submittedName>
</protein>
<dbReference type="InterPro" id="IPR048764">
    <property type="entry name" value="PylC_N"/>
</dbReference>
<dbReference type="EMBL" id="SWND01000003">
    <property type="protein sequence ID" value="NFF01422.1"/>
    <property type="molecule type" value="Genomic_DNA"/>
</dbReference>
<dbReference type="GO" id="GO:0046872">
    <property type="term" value="F:metal ion binding"/>
    <property type="evidence" value="ECO:0007669"/>
    <property type="project" value="InterPro"/>
</dbReference>
<dbReference type="Pfam" id="PF21360">
    <property type="entry name" value="PylC-like_N"/>
    <property type="match status" value="1"/>
</dbReference>
<proteinExistence type="predicted"/>
<accession>A0A6B4GR34</accession>
<sequence>MVDKKKLKVLLTASSGPGAVGIIHALRNHPNKHIFIVTGSVEDYEDVSLKIADKYVKIPFSSDEDFVSKMIRICKENNIDLIVPAYSQEILELAKNEEVFLREGIHILCPSFENIFTAHNKDIMYEQLQRLNCNCYPNFKFVNSVDELKSVCLSMGYPQKKLCVKPAVCNGGSRGFFLLDENYDRFKNYFLEKEQPICSLDELLLKLKGLKRIPRIIVMDYLSGPEYGIDVVAKEGEVISYVVRKRLHPQVAGIDMRVKIENREDLSDFTKKIVKNLKLNSIVNIDIRYDEEMNKPYILEINPRQSAYIGTSAQKINLLSMAIDLKLGEKINVDNYKKNYENIVGVRYFGEFNICDNELVFFD</sequence>
<dbReference type="Gene3D" id="3.30.470.20">
    <property type="entry name" value="ATP-grasp fold, B domain"/>
    <property type="match status" value="1"/>
</dbReference>
<name>A0A6B4GR34_CLOBO</name>
<evidence type="ECO:0000313" key="1">
    <source>
        <dbReference type="EMBL" id="NFF01422.1"/>
    </source>
</evidence>
<organism evidence="1 2">
    <name type="scientific">Clostridium botulinum</name>
    <dbReference type="NCBI Taxonomy" id="1491"/>
    <lineage>
        <taxon>Bacteria</taxon>
        <taxon>Bacillati</taxon>
        <taxon>Bacillota</taxon>
        <taxon>Clostridia</taxon>
        <taxon>Eubacteriales</taxon>
        <taxon>Clostridiaceae</taxon>
        <taxon>Clostridium</taxon>
    </lineage>
</organism>
<gene>
    <name evidence="1" type="ORF">FCV25_06460</name>
</gene>
<dbReference type="AlphaFoldDB" id="A0A6B4GR34"/>
<dbReference type="SUPFAM" id="SSF56059">
    <property type="entry name" value="Glutathione synthetase ATP-binding domain-like"/>
    <property type="match status" value="1"/>
</dbReference>
<reference evidence="1 2" key="1">
    <citation type="submission" date="2019-04" db="EMBL/GenBank/DDBJ databases">
        <title>Genome sequencing of Clostridium botulinum Groups I-IV and Clostridium butyricum.</title>
        <authorList>
            <person name="Brunt J."/>
            <person name="Van Vliet A.H.M."/>
            <person name="Stringer S.C."/>
            <person name="Carter A.T."/>
            <person name="Peck M.W."/>
        </authorList>
    </citation>
    <scope>NUCLEOTIDE SEQUENCE [LARGE SCALE GENOMIC DNA]</scope>
    <source>
        <strain evidence="1 2">IFR 18/054</strain>
    </source>
</reference>